<sequence length="79" mass="8903">MSGLSVTASRASITKTNHRIFSFRGLGRSRRGAFHAKLLSSASEDYDQWGIPTLYCAHTLLEIKINNKPNILLIRLLFK</sequence>
<proteinExistence type="predicted"/>
<dbReference type="EMBL" id="BQKE01000003">
    <property type="protein sequence ID" value="GJM63426.1"/>
    <property type="molecule type" value="Genomic_DNA"/>
</dbReference>
<evidence type="ECO:0000313" key="1">
    <source>
        <dbReference type="EMBL" id="GJM63426.1"/>
    </source>
</evidence>
<protein>
    <submittedName>
        <fullName evidence="1">Uncharacterized protein</fullName>
    </submittedName>
</protein>
<gene>
    <name evidence="1" type="ORF">PEDI_39780</name>
</gene>
<dbReference type="AlphaFoldDB" id="A0AAN4W0J5"/>
<evidence type="ECO:0000313" key="2">
    <source>
        <dbReference type="Proteomes" id="UP001310022"/>
    </source>
</evidence>
<dbReference type="Proteomes" id="UP001310022">
    <property type="component" value="Unassembled WGS sequence"/>
</dbReference>
<comment type="caution">
    <text evidence="1">The sequence shown here is derived from an EMBL/GenBank/DDBJ whole genome shotgun (WGS) entry which is preliminary data.</text>
</comment>
<organism evidence="1 2">
    <name type="scientific">Persicobacter diffluens</name>
    <dbReference type="NCBI Taxonomy" id="981"/>
    <lineage>
        <taxon>Bacteria</taxon>
        <taxon>Pseudomonadati</taxon>
        <taxon>Bacteroidota</taxon>
        <taxon>Cytophagia</taxon>
        <taxon>Cytophagales</taxon>
        <taxon>Persicobacteraceae</taxon>
        <taxon>Persicobacter</taxon>
    </lineage>
</organism>
<reference evidence="1 2" key="1">
    <citation type="submission" date="2021-12" db="EMBL/GenBank/DDBJ databases">
        <title>Genome sequencing of bacteria with rrn-lacking chromosome and rrn-plasmid.</title>
        <authorList>
            <person name="Anda M."/>
            <person name="Iwasaki W."/>
        </authorList>
    </citation>
    <scope>NUCLEOTIDE SEQUENCE [LARGE SCALE GENOMIC DNA]</scope>
    <source>
        <strain evidence="1 2">NBRC 15940</strain>
    </source>
</reference>
<name>A0AAN4W0J5_9BACT</name>
<accession>A0AAN4W0J5</accession>
<keyword evidence="2" id="KW-1185">Reference proteome</keyword>